<sequence length="131" mass="15310">MCLLCSITLYAKDYTLKLYETLSNELFESVPVIVYADSKSAIRLQKSEKFYVSHSCNEDVDFLVGSHFGHLSPLCQNKPLFATTKRAYKKYKNAFGAFYWTKGRPQIHFNPKVLKQFHFVLPQNLKRFQDE</sequence>
<dbReference type="AlphaFoldDB" id="A0A1W1D373"/>
<gene>
    <name evidence="1" type="ORF">MNB_SM-3-1180</name>
</gene>
<dbReference type="EMBL" id="FPHP01000018">
    <property type="protein sequence ID" value="SFV75091.1"/>
    <property type="molecule type" value="Genomic_DNA"/>
</dbReference>
<organism evidence="1">
    <name type="scientific">hydrothermal vent metagenome</name>
    <dbReference type="NCBI Taxonomy" id="652676"/>
    <lineage>
        <taxon>unclassified sequences</taxon>
        <taxon>metagenomes</taxon>
        <taxon>ecological metagenomes</taxon>
    </lineage>
</organism>
<accession>A0A1W1D373</accession>
<protein>
    <submittedName>
        <fullName evidence="1">Uncharacterized protein</fullName>
    </submittedName>
</protein>
<name>A0A1W1D373_9ZZZZ</name>
<evidence type="ECO:0000313" key="1">
    <source>
        <dbReference type="EMBL" id="SFV75091.1"/>
    </source>
</evidence>
<proteinExistence type="predicted"/>
<reference evidence="1" key="1">
    <citation type="submission" date="2016-10" db="EMBL/GenBank/DDBJ databases">
        <authorList>
            <person name="de Groot N.N."/>
        </authorList>
    </citation>
    <scope>NUCLEOTIDE SEQUENCE</scope>
</reference>